<proteinExistence type="inferred from homology"/>
<dbReference type="EMBL" id="JACDXJ010000001">
    <property type="protein sequence ID" value="MBA1158775.1"/>
    <property type="molecule type" value="Genomic_DNA"/>
</dbReference>
<evidence type="ECO:0000256" key="1">
    <source>
        <dbReference type="ARBA" id="ARBA00004196"/>
    </source>
</evidence>
<gene>
    <name evidence="8" type="ORF">H0S73_21975</name>
</gene>
<comment type="similarity">
    <text evidence="2">Belongs to the membrane fusion protein (MFP) (TC 8.A.1) family.</text>
</comment>
<dbReference type="Proteomes" id="UP000572984">
    <property type="component" value="Unassembled WGS sequence"/>
</dbReference>
<evidence type="ECO:0000259" key="4">
    <source>
        <dbReference type="Pfam" id="PF25876"/>
    </source>
</evidence>
<dbReference type="Gene3D" id="2.40.50.100">
    <property type="match status" value="1"/>
</dbReference>
<dbReference type="Pfam" id="PF25967">
    <property type="entry name" value="RND-MFP_C"/>
    <property type="match status" value="1"/>
</dbReference>
<dbReference type="NCBIfam" id="TIGR01730">
    <property type="entry name" value="RND_mfp"/>
    <property type="match status" value="1"/>
</dbReference>
<dbReference type="PANTHER" id="PTHR30158">
    <property type="entry name" value="ACRA/E-RELATED COMPONENT OF DRUG EFFLUX TRANSPORTER"/>
    <property type="match status" value="1"/>
</dbReference>
<organism evidence="8 9">
    <name type="scientific">Microvirga mediterraneensis</name>
    <dbReference type="NCBI Taxonomy" id="2754695"/>
    <lineage>
        <taxon>Bacteria</taxon>
        <taxon>Pseudomonadati</taxon>
        <taxon>Pseudomonadota</taxon>
        <taxon>Alphaproteobacteria</taxon>
        <taxon>Hyphomicrobiales</taxon>
        <taxon>Methylobacteriaceae</taxon>
        <taxon>Microvirga</taxon>
    </lineage>
</organism>
<keyword evidence="9" id="KW-1185">Reference proteome</keyword>
<evidence type="ECO:0000256" key="3">
    <source>
        <dbReference type="SAM" id="Coils"/>
    </source>
</evidence>
<feature type="domain" description="Multidrug resistance protein MdtA-like alpha-helical hairpin" evidence="4">
    <location>
        <begin position="110"/>
        <end position="179"/>
    </location>
</feature>
<dbReference type="InterPro" id="IPR058625">
    <property type="entry name" value="MdtA-like_BSH"/>
</dbReference>
<dbReference type="Pfam" id="PF25876">
    <property type="entry name" value="HH_MFP_RND"/>
    <property type="match status" value="1"/>
</dbReference>
<evidence type="ECO:0000313" key="9">
    <source>
        <dbReference type="Proteomes" id="UP000572984"/>
    </source>
</evidence>
<evidence type="ECO:0000313" key="8">
    <source>
        <dbReference type="EMBL" id="MBA1158775.1"/>
    </source>
</evidence>
<dbReference type="Gene3D" id="1.10.287.470">
    <property type="entry name" value="Helix hairpin bin"/>
    <property type="match status" value="1"/>
</dbReference>
<name>A0A838BV48_9HYPH</name>
<evidence type="ECO:0000256" key="2">
    <source>
        <dbReference type="ARBA" id="ARBA00009477"/>
    </source>
</evidence>
<feature type="domain" description="Multidrug resistance protein MdtA-like barrel-sandwich hybrid" evidence="5">
    <location>
        <begin position="70"/>
        <end position="206"/>
    </location>
</feature>
<dbReference type="Pfam" id="PF25944">
    <property type="entry name" value="Beta-barrel_RND"/>
    <property type="match status" value="1"/>
</dbReference>
<feature type="coiled-coil region" evidence="3">
    <location>
        <begin position="110"/>
        <end position="137"/>
    </location>
</feature>
<dbReference type="GO" id="GO:0046677">
    <property type="term" value="P:response to antibiotic"/>
    <property type="evidence" value="ECO:0007669"/>
    <property type="project" value="TreeGrafter"/>
</dbReference>
<sequence>MSAPIRKTILFSLLATFAIGISIWMFSGRASSETGSKNATLPPEVPVAEVLVRKVAPSLEYTGYIAAVESVEVRPRIGGYIQAVTVPEGGIVEQGQILFQVDPRPYQAMLEQSRAQLAQAEARLSQAEAEFARVDQLNDKGIASRDRYDGALANRRERQAQVQAAKSAVFTAELDLSYTRITAPISGRIDRVLVTQGNLVTGGNVGQATLLTTIVSVDPAYVYFDIDEGTYLTSLEKARSDRSGWTGAKLPVRVGLISDQGFPQQGILNFVGNRIDRSTGTIRARASLTNPDGRLAPGLFARVKLITDAPRETVLIDDQAVGTDQGKRYALVLAEGNKVEYRILKLGPVIAGMRSVLSGLAPGEKIIVKGLVRPGMVVTPRDVAMGGNMDAAAFRDAAELAAAE</sequence>
<dbReference type="Pfam" id="PF25917">
    <property type="entry name" value="BSH_RND"/>
    <property type="match status" value="1"/>
</dbReference>
<dbReference type="Gene3D" id="2.40.30.170">
    <property type="match status" value="1"/>
</dbReference>
<comment type="caution">
    <text evidence="8">The sequence shown here is derived from an EMBL/GenBank/DDBJ whole genome shotgun (WGS) entry which is preliminary data.</text>
</comment>
<reference evidence="8 9" key="1">
    <citation type="submission" date="2020-07" db="EMBL/GenBank/DDBJ databases">
        <title>Draft genome and description of Microvirga mediterraneensis Marseille-Q2068 sp. nov.</title>
        <authorList>
            <person name="Boxberger M."/>
        </authorList>
    </citation>
    <scope>NUCLEOTIDE SEQUENCE [LARGE SCALE GENOMIC DNA]</scope>
    <source>
        <strain evidence="8 9">Marseille-Q2068</strain>
    </source>
</reference>
<dbReference type="GO" id="GO:0030313">
    <property type="term" value="C:cell envelope"/>
    <property type="evidence" value="ECO:0007669"/>
    <property type="project" value="UniProtKB-SubCell"/>
</dbReference>
<feature type="domain" description="Multidrug resistance protein MdtA-like C-terminal permuted SH3" evidence="7">
    <location>
        <begin position="314"/>
        <end position="371"/>
    </location>
</feature>
<accession>A0A838BV48</accession>
<dbReference type="PANTHER" id="PTHR30158:SF10">
    <property type="entry name" value="CATION EFFLUX PUMP"/>
    <property type="match status" value="1"/>
</dbReference>
<evidence type="ECO:0000259" key="6">
    <source>
        <dbReference type="Pfam" id="PF25944"/>
    </source>
</evidence>
<dbReference type="AlphaFoldDB" id="A0A838BV48"/>
<dbReference type="InterPro" id="IPR006143">
    <property type="entry name" value="RND_pump_MFP"/>
</dbReference>
<evidence type="ECO:0000259" key="5">
    <source>
        <dbReference type="Pfam" id="PF25917"/>
    </source>
</evidence>
<feature type="domain" description="Multidrug resistance protein MdtA-like beta-barrel" evidence="6">
    <location>
        <begin position="249"/>
        <end position="306"/>
    </location>
</feature>
<dbReference type="InterPro" id="IPR058626">
    <property type="entry name" value="MdtA-like_b-barrel"/>
</dbReference>
<dbReference type="GO" id="GO:0005886">
    <property type="term" value="C:plasma membrane"/>
    <property type="evidence" value="ECO:0007669"/>
    <property type="project" value="TreeGrafter"/>
</dbReference>
<dbReference type="InterPro" id="IPR058624">
    <property type="entry name" value="MdtA-like_HH"/>
</dbReference>
<protein>
    <submittedName>
        <fullName evidence="8">Efflux RND transporter periplasmic adaptor subunit</fullName>
    </submittedName>
</protein>
<dbReference type="Gene3D" id="2.40.420.20">
    <property type="match status" value="1"/>
</dbReference>
<keyword evidence="3" id="KW-0175">Coiled coil</keyword>
<dbReference type="SUPFAM" id="SSF111369">
    <property type="entry name" value="HlyD-like secretion proteins"/>
    <property type="match status" value="1"/>
</dbReference>
<comment type="subcellular location">
    <subcellularLocation>
        <location evidence="1">Cell envelope</location>
    </subcellularLocation>
</comment>
<evidence type="ECO:0000259" key="7">
    <source>
        <dbReference type="Pfam" id="PF25967"/>
    </source>
</evidence>
<dbReference type="InterPro" id="IPR058627">
    <property type="entry name" value="MdtA-like_C"/>
</dbReference>
<dbReference type="GO" id="GO:0022857">
    <property type="term" value="F:transmembrane transporter activity"/>
    <property type="evidence" value="ECO:0007669"/>
    <property type="project" value="InterPro"/>
</dbReference>